<evidence type="ECO:0000256" key="4">
    <source>
        <dbReference type="ARBA" id="ARBA00022825"/>
    </source>
</evidence>
<evidence type="ECO:0000313" key="10">
    <source>
        <dbReference type="Proteomes" id="UP000659904"/>
    </source>
</evidence>
<evidence type="ECO:0000256" key="3">
    <source>
        <dbReference type="ARBA" id="ARBA00022801"/>
    </source>
</evidence>
<dbReference type="GO" id="GO:0004252">
    <property type="term" value="F:serine-type endopeptidase activity"/>
    <property type="evidence" value="ECO:0007669"/>
    <property type="project" value="InterPro"/>
</dbReference>
<dbReference type="GO" id="GO:0006508">
    <property type="term" value="P:proteolysis"/>
    <property type="evidence" value="ECO:0007669"/>
    <property type="project" value="UniProtKB-KW"/>
</dbReference>
<accession>A0A8J3P479</accession>
<keyword evidence="3" id="KW-0378">Hydrolase</keyword>
<proteinExistence type="inferred from homology"/>
<evidence type="ECO:0000256" key="2">
    <source>
        <dbReference type="ARBA" id="ARBA00022670"/>
    </source>
</evidence>
<feature type="domain" description="Peptidase S8/S53" evidence="8">
    <location>
        <begin position="132"/>
        <end position="374"/>
    </location>
</feature>
<keyword evidence="7" id="KW-0472">Membrane</keyword>
<dbReference type="InterPro" id="IPR050131">
    <property type="entry name" value="Peptidase_S8_subtilisin-like"/>
</dbReference>
<evidence type="ECO:0000256" key="6">
    <source>
        <dbReference type="SAM" id="MobiDB-lite"/>
    </source>
</evidence>
<dbReference type="InterPro" id="IPR036852">
    <property type="entry name" value="Peptidase_S8/S53_dom_sf"/>
</dbReference>
<dbReference type="InterPro" id="IPR015500">
    <property type="entry name" value="Peptidase_S8_subtilisin-rel"/>
</dbReference>
<sequence length="459" mass="45323">MLCLAAASALGGGHPADAAAGAYTKYYVVAEGSLDNLVDIATQLLGQPTRASELFELNAGRRQPDGQVLSDSFSLRPGWIIVLPWDAFGNGVRFGELDAGTPGGDGTPGAATSGDWAQRAMGAERVWERTRGEGVMVAIVDSGVDAAAQQLSEHVAVGADIVAGSERGDRDPVGSGTAMAGVIVGGPSADGGVIGLAPGAVVMPMRVVDKAGPARSTDVATAIEVAVSAGASVIALGSYADLDERPVADAIASALAHDVVVVAGAKPGAAAANPANSRDATSSGLLTVGGVGPAGQLAAPYANAAVDVLAPGVEVTSVGGAGSGTQYAVAFVAGTAALVRAAHPRLTGAQVASRIKATAVASHVGKPDAVAGWGMIAPDRAVEAVLPAEAAEQSGDIPSSAILFAVAGLACLTLAVVGWRRGKPWQNRPAAVDQKTGDGPPERLDAHAGAVSGDLVDTV</sequence>
<dbReference type="PANTHER" id="PTHR43806:SF11">
    <property type="entry name" value="CEREVISIN-RELATED"/>
    <property type="match status" value="1"/>
</dbReference>
<gene>
    <name evidence="9" type="ORF">Cci01nite_81870</name>
</gene>
<protein>
    <recommendedName>
        <fullName evidence="8">Peptidase S8/S53 domain-containing protein</fullName>
    </recommendedName>
</protein>
<dbReference type="AlphaFoldDB" id="A0A8J3P479"/>
<dbReference type="Proteomes" id="UP000659904">
    <property type="component" value="Unassembled WGS sequence"/>
</dbReference>
<evidence type="ECO:0000256" key="7">
    <source>
        <dbReference type="SAM" id="Phobius"/>
    </source>
</evidence>
<dbReference type="PROSITE" id="PS51892">
    <property type="entry name" value="SUBTILASE"/>
    <property type="match status" value="1"/>
</dbReference>
<keyword evidence="2" id="KW-0645">Protease</keyword>
<keyword evidence="4" id="KW-0720">Serine protease</keyword>
<organism evidence="9 10">
    <name type="scientific">Catellatospora citrea</name>
    <dbReference type="NCBI Taxonomy" id="53366"/>
    <lineage>
        <taxon>Bacteria</taxon>
        <taxon>Bacillati</taxon>
        <taxon>Actinomycetota</taxon>
        <taxon>Actinomycetes</taxon>
        <taxon>Micromonosporales</taxon>
        <taxon>Micromonosporaceae</taxon>
        <taxon>Catellatospora</taxon>
    </lineage>
</organism>
<keyword evidence="7" id="KW-0812">Transmembrane</keyword>
<reference evidence="9 10" key="1">
    <citation type="submission" date="2021-01" db="EMBL/GenBank/DDBJ databases">
        <title>Whole genome shotgun sequence of Catellatospora citrea NBRC 14495.</title>
        <authorList>
            <person name="Komaki H."/>
            <person name="Tamura T."/>
        </authorList>
    </citation>
    <scope>NUCLEOTIDE SEQUENCE [LARGE SCALE GENOMIC DNA]</scope>
    <source>
        <strain evidence="9 10">NBRC 14495</strain>
    </source>
</reference>
<evidence type="ECO:0000256" key="1">
    <source>
        <dbReference type="ARBA" id="ARBA00011073"/>
    </source>
</evidence>
<keyword evidence="7" id="KW-1133">Transmembrane helix</keyword>
<dbReference type="Pfam" id="PF00082">
    <property type="entry name" value="Peptidase_S8"/>
    <property type="match status" value="1"/>
</dbReference>
<feature type="region of interest" description="Disordered" evidence="6">
    <location>
        <begin position="427"/>
        <end position="459"/>
    </location>
</feature>
<keyword evidence="10" id="KW-1185">Reference proteome</keyword>
<feature type="transmembrane region" description="Helical" evidence="7">
    <location>
        <begin position="401"/>
        <end position="419"/>
    </location>
</feature>
<dbReference type="PRINTS" id="PR00723">
    <property type="entry name" value="SUBTILISIN"/>
</dbReference>
<dbReference type="PANTHER" id="PTHR43806">
    <property type="entry name" value="PEPTIDASE S8"/>
    <property type="match status" value="1"/>
</dbReference>
<evidence type="ECO:0000256" key="5">
    <source>
        <dbReference type="PROSITE-ProRule" id="PRU01240"/>
    </source>
</evidence>
<comment type="caution">
    <text evidence="9">The sequence shown here is derived from an EMBL/GenBank/DDBJ whole genome shotgun (WGS) entry which is preliminary data.</text>
</comment>
<evidence type="ECO:0000313" key="9">
    <source>
        <dbReference type="EMBL" id="GIG03094.1"/>
    </source>
</evidence>
<dbReference type="EMBL" id="BONH01000070">
    <property type="protein sequence ID" value="GIG03094.1"/>
    <property type="molecule type" value="Genomic_DNA"/>
</dbReference>
<dbReference type="Gene3D" id="3.40.50.200">
    <property type="entry name" value="Peptidase S8/S53 domain"/>
    <property type="match status" value="1"/>
</dbReference>
<dbReference type="InterPro" id="IPR000209">
    <property type="entry name" value="Peptidase_S8/S53_dom"/>
</dbReference>
<name>A0A8J3P479_9ACTN</name>
<dbReference type="SUPFAM" id="SSF52743">
    <property type="entry name" value="Subtilisin-like"/>
    <property type="match status" value="1"/>
</dbReference>
<comment type="caution">
    <text evidence="5">Lacks conserved residue(s) required for the propagation of feature annotation.</text>
</comment>
<comment type="similarity">
    <text evidence="1 5">Belongs to the peptidase S8 family.</text>
</comment>
<evidence type="ECO:0000259" key="8">
    <source>
        <dbReference type="Pfam" id="PF00082"/>
    </source>
</evidence>